<dbReference type="CDD" id="cd03801">
    <property type="entry name" value="GT4_PimA-like"/>
    <property type="match status" value="1"/>
</dbReference>
<gene>
    <name evidence="1" type="ORF">G9Q97_05325</name>
</gene>
<evidence type="ECO:0000313" key="2">
    <source>
        <dbReference type="Proteomes" id="UP000649799"/>
    </source>
</evidence>
<evidence type="ECO:0000313" key="1">
    <source>
        <dbReference type="EMBL" id="NHE56235.1"/>
    </source>
</evidence>
<proteinExistence type="predicted"/>
<dbReference type="Gene3D" id="3.40.50.2000">
    <property type="entry name" value="Glycogen Phosphorylase B"/>
    <property type="match status" value="2"/>
</dbReference>
<organism evidence="1 2">
    <name type="scientific">Cyclobacterium plantarum</name>
    <dbReference type="NCBI Taxonomy" id="2716263"/>
    <lineage>
        <taxon>Bacteria</taxon>
        <taxon>Pseudomonadati</taxon>
        <taxon>Bacteroidota</taxon>
        <taxon>Cytophagia</taxon>
        <taxon>Cytophagales</taxon>
        <taxon>Cyclobacteriaceae</taxon>
        <taxon>Cyclobacterium</taxon>
    </lineage>
</organism>
<dbReference type="PANTHER" id="PTHR12526">
    <property type="entry name" value="GLYCOSYLTRANSFERASE"/>
    <property type="match status" value="1"/>
</dbReference>
<dbReference type="Pfam" id="PF13692">
    <property type="entry name" value="Glyco_trans_1_4"/>
    <property type="match status" value="1"/>
</dbReference>
<protein>
    <submittedName>
        <fullName evidence="1">Glycosyltransferase family 4 protein</fullName>
    </submittedName>
</protein>
<accession>A0ABX0H348</accession>
<comment type="caution">
    <text evidence="1">The sequence shown here is derived from an EMBL/GenBank/DDBJ whole genome shotgun (WGS) entry which is preliminary data.</text>
</comment>
<dbReference type="Proteomes" id="UP000649799">
    <property type="component" value="Unassembled WGS sequence"/>
</dbReference>
<name>A0ABX0H348_9BACT</name>
<sequence>MLSKKILFLPKYSRKGASSRLRTYQFLPLWNENGVAVTVSSFFTEAYLENLYANKKPAYLHVLSCYWRRLKMLLTAGKYDLVCVEKELFPYFPAFPEWLLARLKGYWVDYDDAVFHNYDQGKYPFVSRFFPHKIDRVMQWANVVIAGNDYLMERARLAGADSVIQLPTVIDPNRYKKKVHEKKNAVTIGWIGSPSTLKYLDAVIPALENLHKKHKIVVLLINGNNPPQFSGNLKTVPWTEDGEVNALLQMDIGIMPLPDNAWERGKCAYKLIQYMACGLPVVASPVGMNREVVQHGVNGFLADTEEEWVEFLGQLISNWKMREAFGTKGYELVMEKYTLAGNFQKMLALVSTPANENAENT</sequence>
<reference evidence="1 2" key="1">
    <citation type="submission" date="2020-03" db="EMBL/GenBank/DDBJ databases">
        <title>Cyclobacterium plantarum sp. nov., a marine bacterium isolated from a coastal-marine wetland.</title>
        <authorList>
            <person name="Sanchez-Porro C."/>
            <person name="Ventosa A."/>
            <person name="Amoozegar M."/>
        </authorList>
    </citation>
    <scope>NUCLEOTIDE SEQUENCE [LARGE SCALE GENOMIC DNA]</scope>
    <source>
        <strain evidence="1 2">GBPx2</strain>
    </source>
</reference>
<dbReference type="EMBL" id="JAANYN010000002">
    <property type="protein sequence ID" value="NHE56235.1"/>
    <property type="molecule type" value="Genomic_DNA"/>
</dbReference>
<keyword evidence="2" id="KW-1185">Reference proteome</keyword>
<dbReference type="SUPFAM" id="SSF53756">
    <property type="entry name" value="UDP-Glycosyltransferase/glycogen phosphorylase"/>
    <property type="match status" value="1"/>
</dbReference>